<protein>
    <recommendedName>
        <fullName evidence="1">diguanylate cyclase</fullName>
        <ecNumber evidence="1">2.7.7.65</ecNumber>
    </recommendedName>
</protein>
<dbReference type="Proteomes" id="UP001321492">
    <property type="component" value="Unassembled WGS sequence"/>
</dbReference>
<feature type="coiled-coil region" evidence="3">
    <location>
        <begin position="150"/>
        <end position="177"/>
    </location>
</feature>
<dbReference type="InterPro" id="IPR029787">
    <property type="entry name" value="Nucleotide_cyclase"/>
</dbReference>
<dbReference type="RefSeq" id="WP_283738730.1">
    <property type="nucleotide sequence ID" value="NZ_JASJEV010000001.1"/>
</dbReference>
<keyword evidence="5" id="KW-0548">Nucleotidyltransferase</keyword>
<sequence length="349" mass="38345">MTGQNAEVNPTYAIGEAAFERLKALGAPAHPRSYELWFTYVSAQRPALTAAVDRLLGLNGRLSDADIDELYDTHLSPHRFSHHAERASLSVLAEIDQVMEMFDLAMGSTARYGESLVTISKDLTETVDRARLRSIVEALVLATRDAAATNKTLEARLRETRGEISSLRESLEAVRLDALTDALTGVANRRHFDEMLVKAIDHATVSRTPLALVMIDVDHFKHFNDTYGHLTGDQVLRLVGATMREKVKTKATLARFGGEEFAVLLPDTLLETAHGIAETIRQTVMSRELVKRSTGESLGRVTLSLGVAVLRKGDTASSLLERADQCLLLAKRLGRNRTTTETELVANVA</sequence>
<feature type="domain" description="GGDEF" evidence="4">
    <location>
        <begin position="208"/>
        <end position="343"/>
    </location>
</feature>
<organism evidence="5 6">
    <name type="scientific">Chelatococcus albus</name>
    <dbReference type="NCBI Taxonomy" id="3047466"/>
    <lineage>
        <taxon>Bacteria</taxon>
        <taxon>Pseudomonadati</taxon>
        <taxon>Pseudomonadota</taxon>
        <taxon>Alphaproteobacteria</taxon>
        <taxon>Hyphomicrobiales</taxon>
        <taxon>Chelatococcaceae</taxon>
        <taxon>Chelatococcus</taxon>
    </lineage>
</organism>
<evidence type="ECO:0000256" key="1">
    <source>
        <dbReference type="ARBA" id="ARBA00012528"/>
    </source>
</evidence>
<evidence type="ECO:0000256" key="3">
    <source>
        <dbReference type="SAM" id="Coils"/>
    </source>
</evidence>
<dbReference type="InterPro" id="IPR050469">
    <property type="entry name" value="Diguanylate_Cyclase"/>
</dbReference>
<dbReference type="PANTHER" id="PTHR45138:SF9">
    <property type="entry name" value="DIGUANYLATE CYCLASE DGCM-RELATED"/>
    <property type="match status" value="1"/>
</dbReference>
<keyword evidence="5" id="KW-0808">Transferase</keyword>
<name>A0ABT7ACH7_9HYPH</name>
<evidence type="ECO:0000313" key="5">
    <source>
        <dbReference type="EMBL" id="MDJ1156727.1"/>
    </source>
</evidence>
<keyword evidence="6" id="KW-1185">Reference proteome</keyword>
<gene>
    <name evidence="5" type="ORF">QNA08_00490</name>
</gene>
<dbReference type="Pfam" id="PF00990">
    <property type="entry name" value="GGDEF"/>
    <property type="match status" value="1"/>
</dbReference>
<dbReference type="PROSITE" id="PS50887">
    <property type="entry name" value="GGDEF"/>
    <property type="match status" value="1"/>
</dbReference>
<dbReference type="EC" id="2.7.7.65" evidence="1"/>
<evidence type="ECO:0000313" key="6">
    <source>
        <dbReference type="Proteomes" id="UP001321492"/>
    </source>
</evidence>
<keyword evidence="3" id="KW-0175">Coiled coil</keyword>
<comment type="caution">
    <text evidence="5">The sequence shown here is derived from an EMBL/GenBank/DDBJ whole genome shotgun (WGS) entry which is preliminary data.</text>
</comment>
<comment type="catalytic activity">
    <reaction evidence="2">
        <text>2 GTP = 3',3'-c-di-GMP + 2 diphosphate</text>
        <dbReference type="Rhea" id="RHEA:24898"/>
        <dbReference type="ChEBI" id="CHEBI:33019"/>
        <dbReference type="ChEBI" id="CHEBI:37565"/>
        <dbReference type="ChEBI" id="CHEBI:58805"/>
        <dbReference type="EC" id="2.7.7.65"/>
    </reaction>
</comment>
<dbReference type="SMART" id="SM00267">
    <property type="entry name" value="GGDEF"/>
    <property type="match status" value="1"/>
</dbReference>
<dbReference type="GO" id="GO:0052621">
    <property type="term" value="F:diguanylate cyclase activity"/>
    <property type="evidence" value="ECO:0007669"/>
    <property type="project" value="UniProtKB-EC"/>
</dbReference>
<proteinExistence type="predicted"/>
<reference evidence="5 6" key="1">
    <citation type="submission" date="2023-05" db="EMBL/GenBank/DDBJ databases">
        <title>Chelatococcus sp. nov., a moderately thermophilic bacterium isolated from hot spring microbial mat.</title>
        <authorList>
            <person name="Hu C.-J."/>
            <person name="Li W.-J."/>
        </authorList>
    </citation>
    <scope>NUCLEOTIDE SEQUENCE [LARGE SCALE GENOMIC DNA]</scope>
    <source>
        <strain evidence="5 6">SYSU G07232</strain>
    </source>
</reference>
<dbReference type="PANTHER" id="PTHR45138">
    <property type="entry name" value="REGULATORY COMPONENTS OF SENSORY TRANSDUCTION SYSTEM"/>
    <property type="match status" value="1"/>
</dbReference>
<dbReference type="InterPro" id="IPR000160">
    <property type="entry name" value="GGDEF_dom"/>
</dbReference>
<dbReference type="InterPro" id="IPR043128">
    <property type="entry name" value="Rev_trsase/Diguanyl_cyclase"/>
</dbReference>
<dbReference type="CDD" id="cd01949">
    <property type="entry name" value="GGDEF"/>
    <property type="match status" value="1"/>
</dbReference>
<dbReference type="Gene3D" id="3.30.70.270">
    <property type="match status" value="1"/>
</dbReference>
<accession>A0ABT7ACH7</accession>
<evidence type="ECO:0000259" key="4">
    <source>
        <dbReference type="PROSITE" id="PS50887"/>
    </source>
</evidence>
<evidence type="ECO:0000256" key="2">
    <source>
        <dbReference type="ARBA" id="ARBA00034247"/>
    </source>
</evidence>
<dbReference type="NCBIfam" id="TIGR00254">
    <property type="entry name" value="GGDEF"/>
    <property type="match status" value="1"/>
</dbReference>
<dbReference type="SUPFAM" id="SSF55073">
    <property type="entry name" value="Nucleotide cyclase"/>
    <property type="match status" value="1"/>
</dbReference>
<dbReference type="EMBL" id="JASJEV010000001">
    <property type="protein sequence ID" value="MDJ1156727.1"/>
    <property type="molecule type" value="Genomic_DNA"/>
</dbReference>